<proteinExistence type="predicted"/>
<dbReference type="EMBL" id="GBRH01241948">
    <property type="protein sequence ID" value="JAD55947.1"/>
    <property type="molecule type" value="Transcribed_RNA"/>
</dbReference>
<evidence type="ECO:0000256" key="1">
    <source>
        <dbReference type="SAM" id="MobiDB-lite"/>
    </source>
</evidence>
<reference evidence="2" key="2">
    <citation type="journal article" date="2015" name="Data Brief">
        <title>Shoot transcriptome of the giant reed, Arundo donax.</title>
        <authorList>
            <person name="Barrero R.A."/>
            <person name="Guerrero F.D."/>
            <person name="Moolhuijzen P."/>
            <person name="Goolsby J.A."/>
            <person name="Tidwell J."/>
            <person name="Bellgard S.E."/>
            <person name="Bellgard M.I."/>
        </authorList>
    </citation>
    <scope>NUCLEOTIDE SEQUENCE</scope>
    <source>
        <tissue evidence="2">Shoot tissue taken approximately 20 cm above the soil surface</tissue>
    </source>
</reference>
<sequence>MAAPWRKLCKPLLRASIQELTRSSSLPISMPASGRPPLHPATMQWFYKWLPPPAASLFKDTDLQHLGGVPHPPHLVPGHEADAPTQGAPLGPTPRHQQDDEEAASIALSSTA</sequence>
<organism evidence="2">
    <name type="scientific">Arundo donax</name>
    <name type="common">Giant reed</name>
    <name type="synonym">Donax arundinaceus</name>
    <dbReference type="NCBI Taxonomy" id="35708"/>
    <lineage>
        <taxon>Eukaryota</taxon>
        <taxon>Viridiplantae</taxon>
        <taxon>Streptophyta</taxon>
        <taxon>Embryophyta</taxon>
        <taxon>Tracheophyta</taxon>
        <taxon>Spermatophyta</taxon>
        <taxon>Magnoliopsida</taxon>
        <taxon>Liliopsida</taxon>
        <taxon>Poales</taxon>
        <taxon>Poaceae</taxon>
        <taxon>PACMAD clade</taxon>
        <taxon>Arundinoideae</taxon>
        <taxon>Arundineae</taxon>
        <taxon>Arundo</taxon>
    </lineage>
</organism>
<name>A0A0A9B9H0_ARUDO</name>
<reference evidence="2" key="1">
    <citation type="submission" date="2014-09" db="EMBL/GenBank/DDBJ databases">
        <authorList>
            <person name="Magalhaes I.L.F."/>
            <person name="Oliveira U."/>
            <person name="Santos F.R."/>
            <person name="Vidigal T.H.D.A."/>
            <person name="Brescovit A.D."/>
            <person name="Santos A.J."/>
        </authorList>
    </citation>
    <scope>NUCLEOTIDE SEQUENCE</scope>
    <source>
        <tissue evidence="2">Shoot tissue taken approximately 20 cm above the soil surface</tissue>
    </source>
</reference>
<dbReference type="AlphaFoldDB" id="A0A0A9B9H0"/>
<feature type="region of interest" description="Disordered" evidence="1">
    <location>
        <begin position="63"/>
        <end position="112"/>
    </location>
</feature>
<protein>
    <submittedName>
        <fullName evidence="2">Uncharacterized protein</fullName>
    </submittedName>
</protein>
<evidence type="ECO:0000313" key="2">
    <source>
        <dbReference type="EMBL" id="JAD55947.1"/>
    </source>
</evidence>
<accession>A0A0A9B9H0</accession>